<reference evidence="1" key="2">
    <citation type="submission" date="2023-04" db="EMBL/GenBank/DDBJ databases">
        <authorList>
            <person name="Bruccoleri R.E."/>
            <person name="Oakeley E.J."/>
            <person name="Faust A.-M."/>
            <person name="Dessus-Babus S."/>
            <person name="Altorfer M."/>
            <person name="Burckhardt D."/>
            <person name="Oertli M."/>
            <person name="Naumann U."/>
            <person name="Petersen F."/>
            <person name="Wong J."/>
        </authorList>
    </citation>
    <scope>NUCLEOTIDE SEQUENCE</scope>
    <source>
        <strain evidence="1">GSM-AAB239-AS_SAM_17_03QT</strain>
        <tissue evidence="1">Leaf</tissue>
    </source>
</reference>
<keyword evidence="2" id="KW-1185">Reference proteome</keyword>
<evidence type="ECO:0000313" key="1">
    <source>
        <dbReference type="EMBL" id="KAJ6843196.1"/>
    </source>
</evidence>
<name>A0AAX6HQ48_IRIPA</name>
<proteinExistence type="predicted"/>
<comment type="caution">
    <text evidence="1">The sequence shown here is derived from an EMBL/GenBank/DDBJ whole genome shotgun (WGS) entry which is preliminary data.</text>
</comment>
<protein>
    <submittedName>
        <fullName evidence="1">Multiple organellar RNA editing factor 1, mitochondrial-like</fullName>
    </submittedName>
</protein>
<sequence>MGEINMKMELSPQGRLQFNIEGKEDMAIETEIMIVQGMTCQETRCNKEICHKMEEVMHRKVEKTLALEEEMVTREIICSWKLSPQERRNFPQGQGGNFPQEQQGQGENFPLKNIGIFHSDTEITSPLKIKGASHKDIDVTSLKNNKDREETPLLKNIGIFYSDREITSPLKIKGTSHKDR</sequence>
<gene>
    <name evidence="1" type="ORF">M6B38_300720</name>
</gene>
<organism evidence="1 2">
    <name type="scientific">Iris pallida</name>
    <name type="common">Sweet iris</name>
    <dbReference type="NCBI Taxonomy" id="29817"/>
    <lineage>
        <taxon>Eukaryota</taxon>
        <taxon>Viridiplantae</taxon>
        <taxon>Streptophyta</taxon>
        <taxon>Embryophyta</taxon>
        <taxon>Tracheophyta</taxon>
        <taxon>Spermatophyta</taxon>
        <taxon>Magnoliopsida</taxon>
        <taxon>Liliopsida</taxon>
        <taxon>Asparagales</taxon>
        <taxon>Iridaceae</taxon>
        <taxon>Iridoideae</taxon>
        <taxon>Irideae</taxon>
        <taxon>Iris</taxon>
    </lineage>
</organism>
<dbReference type="AlphaFoldDB" id="A0AAX6HQ48"/>
<evidence type="ECO:0000313" key="2">
    <source>
        <dbReference type="Proteomes" id="UP001140949"/>
    </source>
</evidence>
<dbReference type="EMBL" id="JANAVB010007397">
    <property type="protein sequence ID" value="KAJ6843196.1"/>
    <property type="molecule type" value="Genomic_DNA"/>
</dbReference>
<reference evidence="1" key="1">
    <citation type="journal article" date="2023" name="GigaByte">
        <title>Genome assembly of the bearded iris, Iris pallida Lam.</title>
        <authorList>
            <person name="Bruccoleri R.E."/>
            <person name="Oakeley E.J."/>
            <person name="Faust A.M.E."/>
            <person name="Altorfer M."/>
            <person name="Dessus-Babus S."/>
            <person name="Burckhardt D."/>
            <person name="Oertli M."/>
            <person name="Naumann U."/>
            <person name="Petersen F."/>
            <person name="Wong J."/>
        </authorList>
    </citation>
    <scope>NUCLEOTIDE SEQUENCE</scope>
    <source>
        <strain evidence="1">GSM-AAB239-AS_SAM_17_03QT</strain>
    </source>
</reference>
<dbReference type="Proteomes" id="UP001140949">
    <property type="component" value="Unassembled WGS sequence"/>
</dbReference>
<accession>A0AAX6HQ48</accession>